<feature type="repeat" description="PPR" evidence="2">
    <location>
        <begin position="998"/>
        <end position="1032"/>
    </location>
</feature>
<dbReference type="PANTHER" id="PTHR47936">
    <property type="entry name" value="PPR_LONG DOMAIN-CONTAINING PROTEIN"/>
    <property type="match status" value="1"/>
</dbReference>
<dbReference type="Gene3D" id="3.40.50.720">
    <property type="entry name" value="NAD(P)-binding Rossmann-like Domain"/>
    <property type="match status" value="1"/>
</dbReference>
<organism evidence="5">
    <name type="scientific">Cladocopium goreaui</name>
    <dbReference type="NCBI Taxonomy" id="2562237"/>
    <lineage>
        <taxon>Eukaryota</taxon>
        <taxon>Sar</taxon>
        <taxon>Alveolata</taxon>
        <taxon>Dinophyceae</taxon>
        <taxon>Suessiales</taxon>
        <taxon>Symbiodiniaceae</taxon>
        <taxon>Cladocopium</taxon>
    </lineage>
</organism>
<dbReference type="InterPro" id="IPR007858">
    <property type="entry name" value="Dpy-30_motif"/>
</dbReference>
<dbReference type="SUPFAM" id="SSF51735">
    <property type="entry name" value="NAD(P)-binding Rossmann-fold domains"/>
    <property type="match status" value="1"/>
</dbReference>
<dbReference type="Gene3D" id="3.40.50.300">
    <property type="entry name" value="P-loop containing nucleotide triphosphate hydrolases"/>
    <property type="match status" value="1"/>
</dbReference>
<dbReference type="PROSITE" id="PS51375">
    <property type="entry name" value="PPR"/>
    <property type="match status" value="2"/>
</dbReference>
<evidence type="ECO:0000313" key="7">
    <source>
        <dbReference type="Proteomes" id="UP001152797"/>
    </source>
</evidence>
<comment type="caution">
    <text evidence="5">The sequence shown here is derived from an EMBL/GenBank/DDBJ whole genome shotgun (WGS) entry which is preliminary data.</text>
</comment>
<dbReference type="InterPro" id="IPR002885">
    <property type="entry name" value="PPR_rpt"/>
</dbReference>
<evidence type="ECO:0000313" key="6">
    <source>
        <dbReference type="EMBL" id="CAL4800347.1"/>
    </source>
</evidence>
<gene>
    <name evidence="5" type="ORF">C1SCF055_LOCUS38041</name>
</gene>
<evidence type="ECO:0000256" key="4">
    <source>
        <dbReference type="SAM" id="MobiDB-lite"/>
    </source>
</evidence>
<dbReference type="Pfam" id="PF13041">
    <property type="entry name" value="PPR_2"/>
    <property type="match status" value="1"/>
</dbReference>
<evidence type="ECO:0000256" key="3">
    <source>
        <dbReference type="SAM" id="Coils"/>
    </source>
</evidence>
<reference evidence="5" key="1">
    <citation type="submission" date="2022-10" db="EMBL/GenBank/DDBJ databases">
        <authorList>
            <person name="Chen Y."/>
            <person name="Dougan E. K."/>
            <person name="Chan C."/>
            <person name="Rhodes N."/>
            <person name="Thang M."/>
        </authorList>
    </citation>
    <scope>NUCLEOTIDE SEQUENCE</scope>
</reference>
<keyword evidence="1" id="KW-0677">Repeat</keyword>
<dbReference type="OrthoDB" id="10262413at2759"/>
<dbReference type="EMBL" id="CAMXCT010005680">
    <property type="protein sequence ID" value="CAI4013035.1"/>
    <property type="molecule type" value="Genomic_DNA"/>
</dbReference>
<dbReference type="EMBL" id="CAMXCT020005680">
    <property type="protein sequence ID" value="CAL1166410.1"/>
    <property type="molecule type" value="Genomic_DNA"/>
</dbReference>
<dbReference type="InterPro" id="IPR027417">
    <property type="entry name" value="P-loop_NTPase"/>
</dbReference>
<name>A0A9P1DNW4_9DINO</name>
<dbReference type="InterPro" id="IPR011990">
    <property type="entry name" value="TPR-like_helical_dom_sf"/>
</dbReference>
<dbReference type="Gene3D" id="1.25.40.10">
    <property type="entry name" value="Tetratricopeptide repeat domain"/>
    <property type="match status" value="4"/>
</dbReference>
<keyword evidence="3" id="KW-0175">Coiled coil</keyword>
<dbReference type="PANTHER" id="PTHR47936:SF1">
    <property type="entry name" value="PENTATRICOPEPTIDE REPEAT-CONTAINING PROTEIN GUN1, CHLOROPLASTIC"/>
    <property type="match status" value="1"/>
</dbReference>
<evidence type="ECO:0000256" key="1">
    <source>
        <dbReference type="ARBA" id="ARBA00022737"/>
    </source>
</evidence>
<evidence type="ECO:0000313" key="5">
    <source>
        <dbReference type="EMBL" id="CAI4013035.1"/>
    </source>
</evidence>
<dbReference type="Pfam" id="PF05186">
    <property type="entry name" value="Dpy-30"/>
    <property type="match status" value="1"/>
</dbReference>
<feature type="region of interest" description="Disordered" evidence="4">
    <location>
        <begin position="447"/>
        <end position="496"/>
    </location>
</feature>
<feature type="repeat" description="PPR" evidence="2">
    <location>
        <begin position="963"/>
        <end position="997"/>
    </location>
</feature>
<proteinExistence type="predicted"/>
<dbReference type="InterPro" id="IPR036291">
    <property type="entry name" value="NAD(P)-bd_dom_sf"/>
</dbReference>
<dbReference type="NCBIfam" id="TIGR00756">
    <property type="entry name" value="PPR"/>
    <property type="match status" value="1"/>
</dbReference>
<evidence type="ECO:0000256" key="2">
    <source>
        <dbReference type="PROSITE-ProRule" id="PRU00708"/>
    </source>
</evidence>
<keyword evidence="7" id="KW-1185">Reference proteome</keyword>
<feature type="compositionally biased region" description="Acidic residues" evidence="4">
    <location>
        <begin position="449"/>
        <end position="490"/>
    </location>
</feature>
<dbReference type="Gene3D" id="1.20.890.10">
    <property type="entry name" value="cAMP-dependent protein kinase regulatory subunit, dimerization-anchoring domain"/>
    <property type="match status" value="1"/>
</dbReference>
<accession>A0A9P1DNW4</accession>
<dbReference type="CDD" id="cd22967">
    <property type="entry name" value="DD_AK7"/>
    <property type="match status" value="1"/>
</dbReference>
<reference evidence="6 7" key="2">
    <citation type="submission" date="2024-05" db="EMBL/GenBank/DDBJ databases">
        <authorList>
            <person name="Chen Y."/>
            <person name="Shah S."/>
            <person name="Dougan E. K."/>
            <person name="Thang M."/>
            <person name="Chan C."/>
        </authorList>
    </citation>
    <scope>NUCLEOTIDE SEQUENCE [LARGE SCALE GENOMIC DNA]</scope>
</reference>
<dbReference type="Proteomes" id="UP001152797">
    <property type="component" value="Unassembled WGS sequence"/>
</dbReference>
<protein>
    <submittedName>
        <fullName evidence="6">Pentatricopeptide repeat-containing protein, chloroplastic</fullName>
    </submittedName>
</protein>
<dbReference type="EMBL" id="CAMXCT030005680">
    <property type="protein sequence ID" value="CAL4800347.1"/>
    <property type="molecule type" value="Genomic_DNA"/>
</dbReference>
<dbReference type="InterPro" id="IPR047499">
    <property type="entry name" value="DD_AK7"/>
</dbReference>
<sequence length="1913" mass="212205">MRIFINNANSYVGKALCADLQKVFDQENRILGTLTPGAEADAELNELMGVRRIVSRTDKQKYTASILSCSLVVYDLHSADVEDVEYVIKELKVAELEHNITFVLISSAMVWANTRKQYVPLESRDDEDNVEPDPDALEDVEVKKRPKELTDADLERRVPAAAYEAWKYLETLTLSLGSKEKLRPHVIGAGILYGNGETTFNELFKAAWLTQPIHKIIAPGDNYIPCVHVRDVARLTRVVASDDTTSPYLVAVDHSRLTQADIVQGIIDQISHKREVPICPAEEVESEFKEVMSLDIILEPSEPLKDPQFSWWCRDGIIANIEKVAAEFCKWRNLRPIKMVVIGPPGCGAERLCVRVADRYLHEEPPHLTYEQIIQDACSAPTKAARKLNKKVKKLALTPGKKLPLKLRTKLVQNRLLSNVCRYRGYILEGYPTTFAEAEALFMEKVREEGDEEEAEAEDGEDEGDDGQEEEEEEEEEAPPQEEPEEEEEEQRPKWKVAESLVPEYGVLIRSAEARCKARIFDGEAKGPASEEDFVRTSEEYRNANLAEDGTPSTAEFFSEQCGLQMLPIDIDACTEEEAFQAIKVHMESKGQFFNYLRSEEDLVREEQEHLAQIEEQDDALKMREQEEHAKKEAALRQKLANEEETRRKVIARNEAAHLEQEAQPLRQYLMAHVVPTLTAGLTEVCKEQPEDPIEFLAQYLFAHAQERVFQPLGSAVSGLGGVRAQSFTRRRADWSETIEKLRPDLSLSISAFGKRAHWAKALDLLFTSFQRGVEVNVIVLNSAVSACQRAHQWRFALVLVAEAGIHWKGIDPDIISYNSIVAGVAAKGHWEVALAVLSLAEESALQLDERSYTNLLQACAPSCWDVSLWILQDMLENRVEIDAFACAAAVSTCAESKNWELALHFLASVSKCWQTEKRAGNEDRGDWQVPMATAISVCGSVGEWMVALSLLESLQNVSTTPNIVTFGTAMKCLEQSGSWPKVLEIWTWMRNLRVAPNVYTYSMLMSSLESAGMWSRVCSTFSAMKESHVSPTSISYDILLRSCRDHIGWQFAIQILDSMRAVKVQPTVKTLNACLSILEADETQDAWCLSLGMLESMGSMSLRPDIASYSIVANTCVRSGDWQVSLILLDKMSSSLLELDAISLSISLLACEKGSQWPEAFTTLQDMHLKQVELSEISVSSVLRAGFQWESALCLLFSFQDRAVQLDSTACNVGISSCASLLNWRVASALLHCDSLKQSLSASGDWPDLIAYNTVLGSCTQLESWQFALLLFQQLQIFAKLEPDTTTFHAILEACAVGQAWECALSILKDMTGFSFPFGIARNLAASACQAANRIHEARQLLVQNLHETIETAESAADAVTFKAILDLSECSDPALLSQAPGCLEALAFRARGNLVGAEGLNVVPGMLGPAAQAVVAAEILHWHQRLGEELCQQLRLRVGTPAKQQLDRLCQRKPKESSGRLQNHILERQFGLSPALSLKLLSEIFDNSLGCQLWSTSAYLNSRRVLHGMEVSLDEEPTSKNLAAWASWSLVDSGCSRSQCQGYAAAGSDKVLLPVQVQHDRSPHAERQASEVSNDLSLSNKVLFRGVPENSSAEDVSALLQKFGPLECLCYEKGRGNGSAEFLFCGSAESAEEESMRSSLVLAGQPVQVVRGAPRWEGSTDTGAFQQAFVKPMQSSEPLDVVIVRGQSSSAGIGMVAELAKTKTTTLVIWDRHHRPRDEVKVAALKKKTFTEVFSEQEPDKAVMEKAGEFFSVGAPKCALVHMAEEKLKTDAQLQTPLSRVNDLMDSCRHNHLETIGNFNAFKIYKPWVHANRACTFVLIPPKLCYEWDDDLATCTTGSRRIVRSDPLRLPDGSGWTLGLQLTHSAASVNAALASATVTSVVLADDATKHQLAGRCLELSMPVFSSWVKGE</sequence>
<feature type="coiled-coil region" evidence="3">
    <location>
        <begin position="597"/>
        <end position="662"/>
    </location>
</feature>